<feature type="region of interest" description="Disordered" evidence="1">
    <location>
        <begin position="173"/>
        <end position="192"/>
    </location>
</feature>
<proteinExistence type="predicted"/>
<dbReference type="OrthoDB" id="4953021at2759"/>
<protein>
    <submittedName>
        <fullName evidence="2">Uncharacterized protein</fullName>
    </submittedName>
</protein>
<name>A0A2T3Z3A8_TRIA4</name>
<feature type="region of interest" description="Disordered" evidence="1">
    <location>
        <begin position="254"/>
        <end position="364"/>
    </location>
</feature>
<evidence type="ECO:0000256" key="1">
    <source>
        <dbReference type="SAM" id="MobiDB-lite"/>
    </source>
</evidence>
<reference evidence="2 3" key="1">
    <citation type="submission" date="2016-07" db="EMBL/GenBank/DDBJ databases">
        <title>Multiple horizontal gene transfer events from other fungi enriched the ability of initially mycotrophic Trichoderma (Ascomycota) to feed on dead plant biomass.</title>
        <authorList>
            <consortium name="DOE Joint Genome Institute"/>
            <person name="Aerts A."/>
            <person name="Atanasova L."/>
            <person name="Chenthamara K."/>
            <person name="Zhang J."/>
            <person name="Grujic M."/>
            <person name="Henrissat B."/>
            <person name="Kuo A."/>
            <person name="Salamov A."/>
            <person name="Lipzen A."/>
            <person name="Labutti K."/>
            <person name="Barry K."/>
            <person name="Miao Y."/>
            <person name="Rahimi M.J."/>
            <person name="Shen Q."/>
            <person name="Grigoriev I.V."/>
            <person name="Kubicek C.P."/>
            <person name="Druzhinina I.S."/>
        </authorList>
    </citation>
    <scope>NUCLEOTIDE SEQUENCE [LARGE SCALE GENOMIC DNA]</scope>
    <source>
        <strain evidence="2 3">CBS 433.97</strain>
    </source>
</reference>
<accession>A0A2T3Z3A8</accession>
<evidence type="ECO:0000313" key="3">
    <source>
        <dbReference type="Proteomes" id="UP000240493"/>
    </source>
</evidence>
<feature type="compositionally biased region" description="Basic residues" evidence="1">
    <location>
        <begin position="1"/>
        <end position="15"/>
    </location>
</feature>
<dbReference type="Proteomes" id="UP000240493">
    <property type="component" value="Unassembled WGS sequence"/>
</dbReference>
<gene>
    <name evidence="2" type="ORF">M441DRAFT_28462</name>
</gene>
<feature type="region of interest" description="Disordered" evidence="1">
    <location>
        <begin position="124"/>
        <end position="151"/>
    </location>
</feature>
<feature type="region of interest" description="Disordered" evidence="1">
    <location>
        <begin position="1"/>
        <end position="54"/>
    </location>
</feature>
<keyword evidence="3" id="KW-1185">Reference proteome</keyword>
<feature type="compositionally biased region" description="Basic residues" evidence="1">
    <location>
        <begin position="325"/>
        <end position="346"/>
    </location>
</feature>
<feature type="compositionally biased region" description="Polar residues" evidence="1">
    <location>
        <begin position="307"/>
        <end position="321"/>
    </location>
</feature>
<sequence length="681" mass="75480">MVPKLRTKTNTRARVQRAPTKFSELEVTPSRPNEKHHPPSKGDKENLLLSQENRDECYLDDHNIGDSVFDETQDITNTASFAWSDAGSTNVTRRSTPAPPDDFPIEEFWDFDDEDDEVIEQMFSQDPKNKNLPDTVPLQEPSPHVDFSETASTIRRSSPFLTSDARKDIWDFSDSLSGSDSPPEEIKTGQSEKICLEPNPRSQKIAIDDIYDATPKKDAMPAQVKTAVESKAMKSKTVSVMQDHSTAAAMHSNFETTSQPSLRASAKNKKHLQKAKEPIRFDPVTQEIVDIPVSKKKNPPPKRSIVSALQESAKGSSSPFVSTKKASRKQAPKQKQPKTQPAKKRKPEAETAQHDSPSVDILKSSPVQIVMAGSAEVSPDLRPVHHESKAMEIQPICAEDIPGPKHKQNEHLHQTSLAMNEASNGPESLSIRAPAKRRKVSRQFTISEMGSPVVARDAAPMKKAGPAIPELDPLMMESTNPVVAVQRPSFLRTASGDKLYGQQSDNVVGSIDGNGPSRWLRRVDEQKPSLKRNSSTGRNFHDNMIESFLQNTKPPQGLQDRRLDEVIHHGQVYNQICLTVNQLMVHLDGKKAAASKIVEAYHAGGTSSITYMQQQCLYDCQRVVATFRRHGALFDKNLQAAKDAIKTRRRARARVVGELDELLKSRNQAYGKAGSNLGAVV</sequence>
<dbReference type="EMBL" id="KZ679264">
    <property type="protein sequence ID" value="PTB39308.1"/>
    <property type="molecule type" value="Genomic_DNA"/>
</dbReference>
<dbReference type="AlphaFoldDB" id="A0A2T3Z3A8"/>
<feature type="compositionally biased region" description="Basic and acidic residues" evidence="1">
    <location>
        <begin position="32"/>
        <end position="54"/>
    </location>
</feature>
<organism evidence="2 3">
    <name type="scientific">Trichoderma asperellum (strain ATCC 204424 / CBS 433.97 / NBRC 101777)</name>
    <dbReference type="NCBI Taxonomy" id="1042311"/>
    <lineage>
        <taxon>Eukaryota</taxon>
        <taxon>Fungi</taxon>
        <taxon>Dikarya</taxon>
        <taxon>Ascomycota</taxon>
        <taxon>Pezizomycotina</taxon>
        <taxon>Sordariomycetes</taxon>
        <taxon>Hypocreomycetidae</taxon>
        <taxon>Hypocreales</taxon>
        <taxon>Hypocreaceae</taxon>
        <taxon>Trichoderma</taxon>
    </lineage>
</organism>
<evidence type="ECO:0000313" key="2">
    <source>
        <dbReference type="EMBL" id="PTB39308.1"/>
    </source>
</evidence>